<evidence type="ECO:0000313" key="6">
    <source>
        <dbReference type="Proteomes" id="UP001211044"/>
    </source>
</evidence>
<dbReference type="REBASE" id="686916">
    <property type="entry name" value="S.Wne527ORF10160P"/>
</dbReference>
<comment type="similarity">
    <text evidence="1">Belongs to the type-I restriction system S methylase family.</text>
</comment>
<name>A0AB38XNQ5_9ACTO</name>
<accession>A0AB38XNQ5</accession>
<gene>
    <name evidence="5" type="ORF">PIG85_10155</name>
</gene>
<proteinExistence type="inferred from homology"/>
<dbReference type="PANTHER" id="PTHR30408">
    <property type="entry name" value="TYPE-1 RESTRICTION ENZYME ECOKI SPECIFICITY PROTEIN"/>
    <property type="match status" value="1"/>
</dbReference>
<dbReference type="AlphaFoldDB" id="A0AB38XNQ5"/>
<dbReference type="InterPro" id="IPR044946">
    <property type="entry name" value="Restrct_endonuc_typeI_TRD_sf"/>
</dbReference>
<evidence type="ECO:0000256" key="3">
    <source>
        <dbReference type="ARBA" id="ARBA00023125"/>
    </source>
</evidence>
<dbReference type="Gene3D" id="3.90.220.20">
    <property type="entry name" value="DNA methylase specificity domains"/>
    <property type="match status" value="2"/>
</dbReference>
<dbReference type="InterPro" id="IPR000055">
    <property type="entry name" value="Restrct_endonuc_typeI_TRD"/>
</dbReference>
<dbReference type="EC" id="3.1.21.-" evidence="5"/>
<dbReference type="GO" id="GO:0016787">
    <property type="term" value="F:hydrolase activity"/>
    <property type="evidence" value="ECO:0007669"/>
    <property type="project" value="UniProtKB-KW"/>
</dbReference>
<dbReference type="SUPFAM" id="SSF116734">
    <property type="entry name" value="DNA methylase specificity domain"/>
    <property type="match status" value="2"/>
</dbReference>
<dbReference type="Pfam" id="PF01420">
    <property type="entry name" value="Methylase_S"/>
    <property type="match status" value="1"/>
</dbReference>
<evidence type="ECO:0000313" key="5">
    <source>
        <dbReference type="EMBL" id="WCE45990.1"/>
    </source>
</evidence>
<dbReference type="Proteomes" id="UP001211044">
    <property type="component" value="Chromosome"/>
</dbReference>
<keyword evidence="5" id="KW-0255">Endonuclease</keyword>
<dbReference type="EMBL" id="CP116394">
    <property type="protein sequence ID" value="WCE45990.1"/>
    <property type="molecule type" value="Genomic_DNA"/>
</dbReference>
<keyword evidence="3" id="KW-0238">DNA-binding</keyword>
<reference evidence="5" key="1">
    <citation type="submission" date="2023-01" db="EMBL/GenBank/DDBJ databases">
        <title>Comparative Genomic Analysis of the Clinically-Derived Winkia Strain NY0527 Provides Evidence into the Taxonomic Reassignment of Winkia neuii and Characterizes Their Virulence Traits.</title>
        <authorList>
            <person name="Cai X."/>
            <person name="Peng Y."/>
            <person name="Li M."/>
            <person name="Qiu Y."/>
            <person name="Wang Y."/>
            <person name="Xu L."/>
            <person name="Hou Q."/>
        </authorList>
    </citation>
    <scope>NUCLEOTIDE SEQUENCE</scope>
    <source>
        <strain evidence="5">NY0527</strain>
    </source>
</reference>
<dbReference type="GO" id="GO:0004519">
    <property type="term" value="F:endonuclease activity"/>
    <property type="evidence" value="ECO:0007669"/>
    <property type="project" value="UniProtKB-KW"/>
</dbReference>
<keyword evidence="5" id="KW-0378">Hydrolase</keyword>
<evidence type="ECO:0000256" key="2">
    <source>
        <dbReference type="ARBA" id="ARBA00022747"/>
    </source>
</evidence>
<dbReference type="PANTHER" id="PTHR30408:SF13">
    <property type="entry name" value="TYPE I RESTRICTION ENZYME HINDI SPECIFICITY SUBUNIT"/>
    <property type="match status" value="1"/>
</dbReference>
<evidence type="ECO:0000259" key="4">
    <source>
        <dbReference type="Pfam" id="PF01420"/>
    </source>
</evidence>
<evidence type="ECO:0000256" key="1">
    <source>
        <dbReference type="ARBA" id="ARBA00010923"/>
    </source>
</evidence>
<dbReference type="CDD" id="cd17244">
    <property type="entry name" value="RMtype1_S_Apa101655I-TRD2-CR2_like"/>
    <property type="match status" value="1"/>
</dbReference>
<dbReference type="InterPro" id="IPR052021">
    <property type="entry name" value="Type-I_RS_S_subunit"/>
</dbReference>
<dbReference type="RefSeq" id="WP_004807973.1">
    <property type="nucleotide sequence ID" value="NZ_CP116394.1"/>
</dbReference>
<feature type="domain" description="Type I restriction modification DNA specificity" evidence="4">
    <location>
        <begin position="18"/>
        <end position="169"/>
    </location>
</feature>
<organism evidence="5 6">
    <name type="scientific">Winkia neuii subsp. anitrata</name>
    <dbReference type="NCBI Taxonomy" id="29318"/>
    <lineage>
        <taxon>Bacteria</taxon>
        <taxon>Bacillati</taxon>
        <taxon>Actinomycetota</taxon>
        <taxon>Actinomycetes</taxon>
        <taxon>Actinomycetales</taxon>
        <taxon>Actinomycetaceae</taxon>
        <taxon>Winkia</taxon>
    </lineage>
</organism>
<dbReference type="KEGG" id="wne:PIG85_10155"/>
<dbReference type="CDD" id="cd17260">
    <property type="entry name" value="RMtype1_S_EcoEI-TRD1-CR1_like"/>
    <property type="match status" value="1"/>
</dbReference>
<dbReference type="GO" id="GO:0003677">
    <property type="term" value="F:DNA binding"/>
    <property type="evidence" value="ECO:0007669"/>
    <property type="project" value="UniProtKB-KW"/>
</dbReference>
<dbReference type="GO" id="GO:0009307">
    <property type="term" value="P:DNA restriction-modification system"/>
    <property type="evidence" value="ECO:0007669"/>
    <property type="project" value="UniProtKB-KW"/>
</dbReference>
<protein>
    <submittedName>
        <fullName evidence="5">Restriction endonuclease subunit S</fullName>
        <ecNumber evidence="5">3.1.21.-</ecNumber>
    </submittedName>
</protein>
<keyword evidence="5" id="KW-0540">Nuclease</keyword>
<keyword evidence="2" id="KW-0680">Restriction system</keyword>
<sequence length="405" mass="44562">MAVVALGEAAIFNPQVKLAKGVIAPYVAMETLQPFTRDVYKTENKEYRGGTKFLDGDILMARITPSLENGKTSIYRGGEDSSKAAFGSTEFIVIRGAKGKSLTDFLYYLLTSTEIRDVAIASMTGSSGRQRVQNDVLKNYRVKLPTLKEQQAIAATLGALDDKIESNQRVIGMIDALVLAKFSEFSSRAHGKVGRLDSFFDVTIGRTPPRKETEWFTKPGPESLRWASIKDMGAATTFLMETSESLTSKAILSHRVPVADPGDVLVSFKLTVGRVAMCGESLCTNEAIATVHIEDPSLREYAYAFLKSFNYGSLGSTSSIATATNSKMIKAIEFFCPEEACLNEFHNQMRPLFAVSKQREYETRSLRKLRDALLPELMSGRIRVPEARQAVEDATDVELSEVSGV</sequence>